<evidence type="ECO:0000256" key="1">
    <source>
        <dbReference type="SAM" id="Phobius"/>
    </source>
</evidence>
<accession>A0A1L9NVX8</accession>
<evidence type="ECO:0000313" key="2">
    <source>
        <dbReference type="EMBL" id="OJI93437.1"/>
    </source>
</evidence>
<dbReference type="AlphaFoldDB" id="A0A1L9NVX8"/>
<keyword evidence="1" id="KW-0812">Transmembrane</keyword>
<dbReference type="Proteomes" id="UP000184514">
    <property type="component" value="Unassembled WGS sequence"/>
</dbReference>
<feature type="transmembrane region" description="Helical" evidence="1">
    <location>
        <begin position="12"/>
        <end position="33"/>
    </location>
</feature>
<evidence type="ECO:0000313" key="3">
    <source>
        <dbReference type="Proteomes" id="UP000184514"/>
    </source>
</evidence>
<keyword evidence="3" id="KW-1185">Reference proteome</keyword>
<proteinExistence type="predicted"/>
<reference evidence="2 3" key="1">
    <citation type="submission" date="2016-10" db="EMBL/GenBank/DDBJ databases">
        <title>Genome sequence of Planktotalea frisia SH6-1.</title>
        <authorList>
            <person name="Poehlein A."/>
            <person name="Bakenhus I."/>
            <person name="Voget S."/>
            <person name="Brinkhoff T."/>
            <person name="Simon M."/>
        </authorList>
    </citation>
    <scope>NUCLEOTIDE SEQUENCE [LARGE SCALE GENOMIC DNA]</scope>
    <source>
        <strain evidence="2 3">SH6-1</strain>
    </source>
</reference>
<organism evidence="2 3">
    <name type="scientific">Planktotalea frisia</name>
    <dbReference type="NCBI Taxonomy" id="696762"/>
    <lineage>
        <taxon>Bacteria</taxon>
        <taxon>Pseudomonadati</taxon>
        <taxon>Pseudomonadota</taxon>
        <taxon>Alphaproteobacteria</taxon>
        <taxon>Rhodobacterales</taxon>
        <taxon>Paracoccaceae</taxon>
        <taxon>Planktotalea</taxon>
    </lineage>
</organism>
<protein>
    <submittedName>
        <fullName evidence="2">Uncharacterized protein</fullName>
    </submittedName>
</protein>
<dbReference type="EMBL" id="MLCB01000143">
    <property type="protein sequence ID" value="OJI93437.1"/>
    <property type="molecule type" value="Genomic_DNA"/>
</dbReference>
<gene>
    <name evidence="2" type="ORF">PFRI_23370</name>
</gene>
<sequence length="52" mass="5669">MNQPLASQLKGSLALGLMFLVELDLLALFYIGLSACTGGNRLAHETRKDHHC</sequence>
<keyword evidence="1" id="KW-1133">Transmembrane helix</keyword>
<comment type="caution">
    <text evidence="2">The sequence shown here is derived from an EMBL/GenBank/DDBJ whole genome shotgun (WGS) entry which is preliminary data.</text>
</comment>
<keyword evidence="1" id="KW-0472">Membrane</keyword>
<name>A0A1L9NVX8_9RHOB</name>